<gene>
    <name evidence="9" type="ORF">HMPREF9469_05820</name>
</gene>
<dbReference type="InterPro" id="IPR010998">
    <property type="entry name" value="Integrase_recombinase_N"/>
</dbReference>
<evidence type="ECO:0008006" key="11">
    <source>
        <dbReference type="Google" id="ProtNLM"/>
    </source>
</evidence>
<dbReference type="InterPro" id="IPR011010">
    <property type="entry name" value="DNA_brk_join_enz"/>
</dbReference>
<dbReference type="Gene3D" id="1.10.150.130">
    <property type="match status" value="1"/>
</dbReference>
<dbReference type="Proteomes" id="UP000003763">
    <property type="component" value="Unassembled WGS sequence"/>
</dbReference>
<feature type="domain" description="Tyr recombinase" evidence="7">
    <location>
        <begin position="100"/>
        <end position="273"/>
    </location>
</feature>
<sequence>MERERLIKEFADYLQMEEKSDATISKYLHDAAEMLDFMDAGKFGEINKEMLIQYRQYLSTQCRAQTVNGKLSAVNSYLRYMNMEMYKVKFLKVQRKAYVDEKREMTERDYKRLLETTIRQGKTQMYFLMQVLYGTGIRISELPYVTVEAVDQGKAEIYLKGKYRVIIFPRNLVKKLKEYIKNMKIQSGCIFRTRSGRCLDRSNICHSMKKICQEAGVEKSKVFPHNFRHLFAKSFYAIEKNLAHLADILGHSSIETTRIYVAASIKQYEKVMNRMNIVVDEKIPQNIHSAVSQIMEIPQNIHSAVSQTMEIPQTIHSVVPCQHI</sequence>
<evidence type="ECO:0000259" key="8">
    <source>
        <dbReference type="PROSITE" id="PS51900"/>
    </source>
</evidence>
<reference evidence="9 10" key="1">
    <citation type="submission" date="2011-08" db="EMBL/GenBank/DDBJ databases">
        <title>The Genome Sequence of Clostridium citroniae WAL-17108.</title>
        <authorList>
            <consortium name="The Broad Institute Genome Sequencing Platform"/>
            <person name="Earl A."/>
            <person name="Ward D."/>
            <person name="Feldgarden M."/>
            <person name="Gevers D."/>
            <person name="Finegold S.M."/>
            <person name="Summanen P.H."/>
            <person name="Molitoris D.R."/>
            <person name="Vaisanen M.L."/>
            <person name="Daigneault M."/>
            <person name="Allen-Vercoe E."/>
            <person name="Young S.K."/>
            <person name="Zeng Q."/>
            <person name="Gargeya S."/>
            <person name="Fitzgerald M."/>
            <person name="Haas B."/>
            <person name="Abouelleil A."/>
            <person name="Alvarado L."/>
            <person name="Arachchi H.M."/>
            <person name="Berlin A."/>
            <person name="Brown A."/>
            <person name="Chapman S.B."/>
            <person name="Chen Z."/>
            <person name="Dunbar C."/>
            <person name="Freedman E."/>
            <person name="Gearin G."/>
            <person name="Gellesch M."/>
            <person name="Goldberg J."/>
            <person name="Griggs A."/>
            <person name="Gujja S."/>
            <person name="Heiman D."/>
            <person name="Howarth C."/>
            <person name="Larson L."/>
            <person name="Lui A."/>
            <person name="MacDonald P.J.P."/>
            <person name="Montmayeur A."/>
            <person name="Murphy C."/>
            <person name="Neiman D."/>
            <person name="Pearson M."/>
            <person name="Priest M."/>
            <person name="Roberts A."/>
            <person name="Saif S."/>
            <person name="Shea T."/>
            <person name="Shenoy N."/>
            <person name="Sisk P."/>
            <person name="Stolte C."/>
            <person name="Sykes S."/>
            <person name="Wortman J."/>
            <person name="Nusbaum C."/>
            <person name="Birren B."/>
        </authorList>
    </citation>
    <scope>NUCLEOTIDE SEQUENCE [LARGE SCALE GENOMIC DNA]</scope>
    <source>
        <strain evidence="9 10">WAL-17108</strain>
    </source>
</reference>
<comment type="function">
    <text evidence="1">Site-specific tyrosine recombinase, which acts by catalyzing the cutting and rejoining of the recombining DNA molecules.</text>
</comment>
<evidence type="ECO:0000256" key="1">
    <source>
        <dbReference type="ARBA" id="ARBA00003283"/>
    </source>
</evidence>
<dbReference type="PATRIC" id="fig|742733.3.peg.5978"/>
<evidence type="ECO:0000259" key="7">
    <source>
        <dbReference type="PROSITE" id="PS51898"/>
    </source>
</evidence>
<evidence type="ECO:0000256" key="6">
    <source>
        <dbReference type="PROSITE-ProRule" id="PRU01248"/>
    </source>
</evidence>
<organism evidence="9 10">
    <name type="scientific">[Clostridium] citroniae WAL-17108</name>
    <dbReference type="NCBI Taxonomy" id="742733"/>
    <lineage>
        <taxon>Bacteria</taxon>
        <taxon>Bacillati</taxon>
        <taxon>Bacillota</taxon>
        <taxon>Clostridia</taxon>
        <taxon>Lachnospirales</taxon>
        <taxon>Lachnospiraceae</taxon>
        <taxon>Enterocloster</taxon>
    </lineage>
</organism>
<name>G5HTA8_9FIRM</name>
<dbReference type="GO" id="GO:0015074">
    <property type="term" value="P:DNA integration"/>
    <property type="evidence" value="ECO:0007669"/>
    <property type="project" value="UniProtKB-KW"/>
</dbReference>
<feature type="domain" description="Core-binding (CB)" evidence="8">
    <location>
        <begin position="1"/>
        <end position="82"/>
    </location>
</feature>
<dbReference type="EMBL" id="ADLJ01000054">
    <property type="protein sequence ID" value="EHE95373.1"/>
    <property type="molecule type" value="Genomic_DNA"/>
</dbReference>
<evidence type="ECO:0000313" key="9">
    <source>
        <dbReference type="EMBL" id="EHE95373.1"/>
    </source>
</evidence>
<comment type="caution">
    <text evidence="9">The sequence shown here is derived from an EMBL/GenBank/DDBJ whole genome shotgun (WGS) entry which is preliminary data.</text>
</comment>
<dbReference type="Pfam" id="PF00589">
    <property type="entry name" value="Phage_integrase"/>
    <property type="match status" value="1"/>
</dbReference>
<evidence type="ECO:0000313" key="10">
    <source>
        <dbReference type="Proteomes" id="UP000003763"/>
    </source>
</evidence>
<accession>G5HTA8</accession>
<dbReference type="Pfam" id="PF13495">
    <property type="entry name" value="Phage_int_SAM_4"/>
    <property type="match status" value="1"/>
</dbReference>
<dbReference type="PANTHER" id="PTHR30349">
    <property type="entry name" value="PHAGE INTEGRASE-RELATED"/>
    <property type="match status" value="1"/>
</dbReference>
<dbReference type="InterPro" id="IPR013762">
    <property type="entry name" value="Integrase-like_cat_sf"/>
</dbReference>
<dbReference type="InterPro" id="IPR044068">
    <property type="entry name" value="CB"/>
</dbReference>
<evidence type="ECO:0000256" key="2">
    <source>
        <dbReference type="ARBA" id="ARBA00008857"/>
    </source>
</evidence>
<dbReference type="InterPro" id="IPR050090">
    <property type="entry name" value="Tyrosine_recombinase_XerCD"/>
</dbReference>
<evidence type="ECO:0000256" key="3">
    <source>
        <dbReference type="ARBA" id="ARBA00022908"/>
    </source>
</evidence>
<dbReference type="RefSeq" id="WP_007871019.1">
    <property type="nucleotide sequence ID" value="NZ_JH376433.1"/>
</dbReference>
<dbReference type="InterPro" id="IPR002104">
    <property type="entry name" value="Integrase_catalytic"/>
</dbReference>
<dbReference type="PROSITE" id="PS51898">
    <property type="entry name" value="TYR_RECOMBINASE"/>
    <property type="match status" value="1"/>
</dbReference>
<dbReference type="PROSITE" id="PS51900">
    <property type="entry name" value="CB"/>
    <property type="match status" value="1"/>
</dbReference>
<dbReference type="GO" id="GO:0006310">
    <property type="term" value="P:DNA recombination"/>
    <property type="evidence" value="ECO:0007669"/>
    <property type="project" value="UniProtKB-KW"/>
</dbReference>
<protein>
    <recommendedName>
        <fullName evidence="11">Tyr recombinase domain-containing protein</fullName>
    </recommendedName>
</protein>
<dbReference type="HOGENOM" id="CLU_027562_9_2_9"/>
<evidence type="ECO:0000256" key="4">
    <source>
        <dbReference type="ARBA" id="ARBA00023125"/>
    </source>
</evidence>
<keyword evidence="4 6" id="KW-0238">DNA-binding</keyword>
<dbReference type="SUPFAM" id="SSF56349">
    <property type="entry name" value="DNA breaking-rejoining enzymes"/>
    <property type="match status" value="1"/>
</dbReference>
<dbReference type="InterPro" id="IPR004107">
    <property type="entry name" value="Integrase_SAM-like_N"/>
</dbReference>
<dbReference type="eggNOG" id="COG4974">
    <property type="taxonomic scope" value="Bacteria"/>
</dbReference>
<keyword evidence="5" id="KW-0233">DNA recombination</keyword>
<dbReference type="Gene3D" id="1.10.443.10">
    <property type="entry name" value="Intergrase catalytic core"/>
    <property type="match status" value="1"/>
</dbReference>
<keyword evidence="3" id="KW-0229">DNA integration</keyword>
<proteinExistence type="inferred from homology"/>
<dbReference type="GO" id="GO:0003677">
    <property type="term" value="F:DNA binding"/>
    <property type="evidence" value="ECO:0007669"/>
    <property type="project" value="UniProtKB-UniRule"/>
</dbReference>
<dbReference type="PANTHER" id="PTHR30349:SF89">
    <property type="entry name" value="INTEGRASE_RECOMBINASE"/>
    <property type="match status" value="1"/>
</dbReference>
<evidence type="ECO:0000256" key="5">
    <source>
        <dbReference type="ARBA" id="ARBA00023172"/>
    </source>
</evidence>
<comment type="similarity">
    <text evidence="2">Belongs to the 'phage' integrase family.</text>
</comment>
<dbReference type="AlphaFoldDB" id="G5HTA8"/>